<dbReference type="AlphaFoldDB" id="A0A2S4KNJ6"/>
<organism evidence="2 3">
    <name type="scientific">Tolypocladium paradoxum</name>
    <dbReference type="NCBI Taxonomy" id="94208"/>
    <lineage>
        <taxon>Eukaryota</taxon>
        <taxon>Fungi</taxon>
        <taxon>Dikarya</taxon>
        <taxon>Ascomycota</taxon>
        <taxon>Pezizomycotina</taxon>
        <taxon>Sordariomycetes</taxon>
        <taxon>Hypocreomycetidae</taxon>
        <taxon>Hypocreales</taxon>
        <taxon>Ophiocordycipitaceae</taxon>
        <taxon>Tolypocladium</taxon>
    </lineage>
</organism>
<feature type="compositionally biased region" description="Basic and acidic residues" evidence="1">
    <location>
        <begin position="18"/>
        <end position="27"/>
    </location>
</feature>
<feature type="region of interest" description="Disordered" evidence="1">
    <location>
        <begin position="1"/>
        <end position="47"/>
    </location>
</feature>
<name>A0A2S4KNJ6_9HYPO</name>
<evidence type="ECO:0000313" key="2">
    <source>
        <dbReference type="EMBL" id="POR31740.1"/>
    </source>
</evidence>
<protein>
    <submittedName>
        <fullName evidence="2">Polyamine transporter 3</fullName>
    </submittedName>
</protein>
<keyword evidence="3" id="KW-1185">Reference proteome</keyword>
<gene>
    <name evidence="2" type="ORF">TPAR_08039</name>
</gene>
<feature type="compositionally biased region" description="Basic and acidic residues" evidence="1">
    <location>
        <begin position="1"/>
        <end position="10"/>
    </location>
</feature>
<dbReference type="OrthoDB" id="10584561at2759"/>
<sequence length="99" mass="11521">MARSDSRETVTDASVQQERGRRRESYPSDRIQQLDELDAQQRYEEETKDRGIGALHYIRSRTRSRTNEVVIGWEANDAENPYNWPDASLYAPEPPNPNI</sequence>
<reference evidence="2 3" key="1">
    <citation type="submission" date="2018-01" db="EMBL/GenBank/DDBJ databases">
        <title>Harnessing the power of phylogenomics to disentangle the directionality and signatures of interkingdom host jumping in the parasitic fungal genus Tolypocladium.</title>
        <authorList>
            <person name="Quandt C.A."/>
            <person name="Patterson W."/>
            <person name="Spatafora J.W."/>
        </authorList>
    </citation>
    <scope>NUCLEOTIDE SEQUENCE [LARGE SCALE GENOMIC DNA]</scope>
    <source>
        <strain evidence="2 3">NRBC 100945</strain>
    </source>
</reference>
<evidence type="ECO:0000256" key="1">
    <source>
        <dbReference type="SAM" id="MobiDB-lite"/>
    </source>
</evidence>
<dbReference type="STRING" id="94208.A0A2S4KNJ6"/>
<evidence type="ECO:0000313" key="3">
    <source>
        <dbReference type="Proteomes" id="UP000237481"/>
    </source>
</evidence>
<proteinExistence type="predicted"/>
<accession>A0A2S4KNJ6</accession>
<comment type="caution">
    <text evidence="2">The sequence shown here is derived from an EMBL/GenBank/DDBJ whole genome shotgun (WGS) entry which is preliminary data.</text>
</comment>
<dbReference type="EMBL" id="PKSG01001006">
    <property type="protein sequence ID" value="POR31740.1"/>
    <property type="molecule type" value="Genomic_DNA"/>
</dbReference>
<dbReference type="Proteomes" id="UP000237481">
    <property type="component" value="Unassembled WGS sequence"/>
</dbReference>